<keyword evidence="1" id="KW-0472">Membrane</keyword>
<keyword evidence="1" id="KW-0812">Transmembrane</keyword>
<dbReference type="RefSeq" id="WP_244804070.1">
    <property type="nucleotide sequence ID" value="NZ_JALIEA010000012.1"/>
</dbReference>
<evidence type="ECO:0000313" key="2">
    <source>
        <dbReference type="EMBL" id="MCJ7858341.1"/>
    </source>
</evidence>
<organism evidence="2 3">
    <name type="scientific">Corynebacterium kalidii</name>
    <dbReference type="NCBI Taxonomy" id="2931982"/>
    <lineage>
        <taxon>Bacteria</taxon>
        <taxon>Bacillati</taxon>
        <taxon>Actinomycetota</taxon>
        <taxon>Actinomycetes</taxon>
        <taxon>Mycobacteriales</taxon>
        <taxon>Corynebacteriaceae</taxon>
        <taxon>Corynebacterium</taxon>
    </lineage>
</organism>
<feature type="transmembrane region" description="Helical" evidence="1">
    <location>
        <begin position="21"/>
        <end position="38"/>
    </location>
</feature>
<gene>
    <name evidence="2" type="ORF">MUN33_06375</name>
</gene>
<sequence length="260" mass="27283">MSEAIRTLRDIHSSFSPSMSGRILSALVVSVGFGAAASPPAGPWVLLALAAVLLVGALYLGWTLRSTGLRANSYAPMRTDEETPVSLGGSMEEPRSPRQRLRKLVTVAGPAVFPLLVAGQFIPSPTGRWGYAAAVGVISFVVLVRAFFLEGASPPGYRPPATLFAASPDWSPADDSEAVAAVLHAFQAVPGGRQVRRDVLTAHARPLTSTPQDDTGVDAGLDALTARGLAVVLRERQSNSVVEEWVALTHEGHDALVTGS</sequence>
<comment type="caution">
    <text evidence="2">The sequence shown here is derived from an EMBL/GenBank/DDBJ whole genome shotgun (WGS) entry which is preliminary data.</text>
</comment>
<feature type="transmembrane region" description="Helical" evidence="1">
    <location>
        <begin position="104"/>
        <end position="123"/>
    </location>
</feature>
<reference evidence="2" key="1">
    <citation type="submission" date="2022-04" db="EMBL/GenBank/DDBJ databases">
        <title>Corynebacterium kalidii LD5P10.</title>
        <authorList>
            <person name="Sun J.Q."/>
        </authorList>
    </citation>
    <scope>NUCLEOTIDE SEQUENCE</scope>
    <source>
        <strain evidence="2">LD5P10</strain>
    </source>
</reference>
<feature type="transmembrane region" description="Helical" evidence="1">
    <location>
        <begin position="129"/>
        <end position="148"/>
    </location>
</feature>
<keyword evidence="1" id="KW-1133">Transmembrane helix</keyword>
<proteinExistence type="predicted"/>
<protein>
    <submittedName>
        <fullName evidence="2">Uncharacterized protein</fullName>
    </submittedName>
</protein>
<keyword evidence="3" id="KW-1185">Reference proteome</keyword>
<dbReference type="AlphaFoldDB" id="A0A9X2AYR7"/>
<dbReference type="Proteomes" id="UP001139207">
    <property type="component" value="Unassembled WGS sequence"/>
</dbReference>
<dbReference type="EMBL" id="JALIEA010000012">
    <property type="protein sequence ID" value="MCJ7858341.1"/>
    <property type="molecule type" value="Genomic_DNA"/>
</dbReference>
<feature type="transmembrane region" description="Helical" evidence="1">
    <location>
        <begin position="44"/>
        <end position="62"/>
    </location>
</feature>
<name>A0A9X2AYR7_9CORY</name>
<evidence type="ECO:0000313" key="3">
    <source>
        <dbReference type="Proteomes" id="UP001139207"/>
    </source>
</evidence>
<accession>A0A9X2AYR7</accession>
<evidence type="ECO:0000256" key="1">
    <source>
        <dbReference type="SAM" id="Phobius"/>
    </source>
</evidence>